<gene>
    <name evidence="2" type="ORF">Dsin_009790</name>
</gene>
<dbReference type="PANTHER" id="PTHR46328">
    <property type="entry name" value="FAR-RED IMPAIRED RESPONSIVE (FAR1) FAMILY PROTEIN-RELATED"/>
    <property type="match status" value="1"/>
</dbReference>
<dbReference type="PANTHER" id="PTHR46328:SF30">
    <property type="entry name" value="OS04G0641500 PROTEIN"/>
    <property type="match status" value="1"/>
</dbReference>
<dbReference type="Proteomes" id="UP001281410">
    <property type="component" value="Unassembled WGS sequence"/>
</dbReference>
<evidence type="ECO:0000259" key="1">
    <source>
        <dbReference type="Pfam" id="PF03101"/>
    </source>
</evidence>
<proteinExistence type="predicted"/>
<evidence type="ECO:0000313" key="3">
    <source>
        <dbReference type="Proteomes" id="UP001281410"/>
    </source>
</evidence>
<keyword evidence="3" id="KW-1185">Reference proteome</keyword>
<comment type="caution">
    <text evidence="2">The sequence shown here is derived from an EMBL/GenBank/DDBJ whole genome shotgun (WGS) entry which is preliminary data.</text>
</comment>
<accession>A0AAE0AS78</accession>
<reference evidence="2" key="1">
    <citation type="journal article" date="2023" name="Plant J.">
        <title>Genome sequences and population genomics provide insights into the demographic history, inbreeding, and mutation load of two 'living fossil' tree species of Dipteronia.</title>
        <authorList>
            <person name="Feng Y."/>
            <person name="Comes H.P."/>
            <person name="Chen J."/>
            <person name="Zhu S."/>
            <person name="Lu R."/>
            <person name="Zhang X."/>
            <person name="Li P."/>
            <person name="Qiu J."/>
            <person name="Olsen K.M."/>
            <person name="Qiu Y."/>
        </authorList>
    </citation>
    <scope>NUCLEOTIDE SEQUENCE</scope>
    <source>
        <strain evidence="2">NBL</strain>
    </source>
</reference>
<dbReference type="InterPro" id="IPR004330">
    <property type="entry name" value="FAR1_DNA_bnd_dom"/>
</dbReference>
<name>A0AAE0AS78_9ROSI</name>
<feature type="domain" description="FAR1" evidence="1">
    <location>
        <begin position="63"/>
        <end position="155"/>
    </location>
</feature>
<protein>
    <recommendedName>
        <fullName evidence="1">FAR1 domain-containing protein</fullName>
    </recommendedName>
</protein>
<dbReference type="AlphaFoldDB" id="A0AAE0AS78"/>
<dbReference type="EMBL" id="JANJYJ010000003">
    <property type="protein sequence ID" value="KAK3222765.1"/>
    <property type="molecule type" value="Genomic_DNA"/>
</dbReference>
<organism evidence="2 3">
    <name type="scientific">Dipteronia sinensis</name>
    <dbReference type="NCBI Taxonomy" id="43782"/>
    <lineage>
        <taxon>Eukaryota</taxon>
        <taxon>Viridiplantae</taxon>
        <taxon>Streptophyta</taxon>
        <taxon>Embryophyta</taxon>
        <taxon>Tracheophyta</taxon>
        <taxon>Spermatophyta</taxon>
        <taxon>Magnoliopsida</taxon>
        <taxon>eudicotyledons</taxon>
        <taxon>Gunneridae</taxon>
        <taxon>Pentapetalae</taxon>
        <taxon>rosids</taxon>
        <taxon>malvids</taxon>
        <taxon>Sapindales</taxon>
        <taxon>Sapindaceae</taxon>
        <taxon>Hippocastanoideae</taxon>
        <taxon>Acereae</taxon>
        <taxon>Dipteronia</taxon>
    </lineage>
</organism>
<sequence length="182" mass="21214">MAVDDNTITERRETNTRICWDLNKIPNVEENGGDLNENIQDLVKNDMKQFAGQCFLSEEEAFTFYKNYANQYGFSIRKGRFISNNGEVRICDFFCHREGKPDSKFVDPSKHHRDRTSARCGCKATLRITLPKSFDIFLQEWQVTAFMAEHNHVLLSPSKVRFLPINLNITKSDQDRIMLLKE</sequence>
<dbReference type="Pfam" id="PF03101">
    <property type="entry name" value="FAR1"/>
    <property type="match status" value="1"/>
</dbReference>
<evidence type="ECO:0000313" key="2">
    <source>
        <dbReference type="EMBL" id="KAK3222765.1"/>
    </source>
</evidence>